<dbReference type="Proteomes" id="UP000237798">
    <property type="component" value="Unassembled WGS sequence"/>
</dbReference>
<comment type="function">
    <text evidence="5 6">Structural component of flagellum, the bacterial motility apparatus. Part of the rod structure of flagellar basal body.</text>
</comment>
<dbReference type="Pfam" id="PF00460">
    <property type="entry name" value="Flg_bb_rod"/>
    <property type="match status" value="1"/>
</dbReference>
<keyword evidence="9" id="KW-1185">Reference proteome</keyword>
<dbReference type="GO" id="GO:0030694">
    <property type="term" value="C:bacterial-type flagellum basal body, rod"/>
    <property type="evidence" value="ECO:0007669"/>
    <property type="project" value="InterPro"/>
</dbReference>
<comment type="subunit">
    <text evidence="6">The basal body constitutes a major portion of the flagellar organelle and consists of a number of rings mounted on a central rod.</text>
</comment>
<dbReference type="PROSITE" id="PS00588">
    <property type="entry name" value="FLAGELLA_BB_ROD"/>
    <property type="match status" value="1"/>
</dbReference>
<evidence type="ECO:0000256" key="5">
    <source>
        <dbReference type="ARBA" id="ARBA00024934"/>
    </source>
</evidence>
<evidence type="ECO:0000256" key="6">
    <source>
        <dbReference type="PIRNR" id="PIRNR002889"/>
    </source>
</evidence>
<sequence>MNISQLPKDELVYDLLQKGLDASQARSEATADNMANINTEGYKRKYVTFEESLKKSVDDLELKTDDEKHIKVNSEYGSVNVKTDDSTSMNEDGNNVDIDNEMVNQSANALMYNALVTQVNNKLSMRRYVIDGK</sequence>
<comment type="similarity">
    <text evidence="2 6">Belongs to the flagella basal body rod proteins family.</text>
</comment>
<evidence type="ECO:0000313" key="8">
    <source>
        <dbReference type="EMBL" id="PRR86626.1"/>
    </source>
</evidence>
<comment type="subcellular location">
    <subcellularLocation>
        <location evidence="1 6">Bacterial flagellum basal body</location>
    </subcellularLocation>
</comment>
<dbReference type="InterPro" id="IPR006300">
    <property type="entry name" value="FlgB"/>
</dbReference>
<dbReference type="InterPro" id="IPR019776">
    <property type="entry name" value="Flagellar_basal_body_rod_CS"/>
</dbReference>
<protein>
    <recommendedName>
        <fullName evidence="3 6">Flagellar basal body rod protein FlgB</fullName>
    </recommendedName>
</protein>
<evidence type="ECO:0000256" key="4">
    <source>
        <dbReference type="ARBA" id="ARBA00023143"/>
    </source>
</evidence>
<evidence type="ECO:0000259" key="7">
    <source>
        <dbReference type="Pfam" id="PF00460"/>
    </source>
</evidence>
<dbReference type="PIRSF" id="PIRSF002889">
    <property type="entry name" value="Rod_FlgB"/>
    <property type="match status" value="1"/>
</dbReference>
<keyword evidence="8" id="KW-0966">Cell projection</keyword>
<comment type="caution">
    <text evidence="8">The sequence shown here is derived from an EMBL/GenBank/DDBJ whole genome shotgun (WGS) entry which is preliminary data.</text>
</comment>
<dbReference type="InterPro" id="IPR001444">
    <property type="entry name" value="Flag_bb_rod_N"/>
</dbReference>
<name>A0A2T0BRX0_9CLOT</name>
<dbReference type="NCBIfam" id="TIGR01396">
    <property type="entry name" value="FlgB"/>
    <property type="match status" value="1"/>
</dbReference>
<dbReference type="AlphaFoldDB" id="A0A2T0BRX0"/>
<feature type="domain" description="Flagellar basal body rod protein N-terminal" evidence="7">
    <location>
        <begin position="18"/>
        <end position="43"/>
    </location>
</feature>
<evidence type="ECO:0000313" key="9">
    <source>
        <dbReference type="Proteomes" id="UP000237798"/>
    </source>
</evidence>
<keyword evidence="4 6" id="KW-0975">Bacterial flagellum</keyword>
<organism evidence="8 9">
    <name type="scientific">Clostridium luticellarii</name>
    <dbReference type="NCBI Taxonomy" id="1691940"/>
    <lineage>
        <taxon>Bacteria</taxon>
        <taxon>Bacillati</taxon>
        <taxon>Bacillota</taxon>
        <taxon>Clostridia</taxon>
        <taxon>Eubacteriales</taxon>
        <taxon>Clostridiaceae</taxon>
        <taxon>Clostridium</taxon>
    </lineage>
</organism>
<proteinExistence type="inferred from homology"/>
<keyword evidence="8" id="KW-0969">Cilium</keyword>
<gene>
    <name evidence="8" type="primary">flgB</name>
    <name evidence="8" type="ORF">CLLU_04270</name>
</gene>
<dbReference type="RefSeq" id="WP_106007929.1">
    <property type="nucleotide sequence ID" value="NZ_PVXP01000003.1"/>
</dbReference>
<evidence type="ECO:0000256" key="2">
    <source>
        <dbReference type="ARBA" id="ARBA00009677"/>
    </source>
</evidence>
<accession>A0A2T0BRX0</accession>
<reference evidence="8 9" key="1">
    <citation type="submission" date="2018-03" db="EMBL/GenBank/DDBJ databases">
        <title>Genome sequence of Clostridium luticellarii DSM 29923.</title>
        <authorList>
            <person name="Poehlein A."/>
            <person name="Daniel R."/>
        </authorList>
    </citation>
    <scope>NUCLEOTIDE SEQUENCE [LARGE SCALE GENOMIC DNA]</scope>
    <source>
        <strain evidence="8 9">DSM 29923</strain>
    </source>
</reference>
<evidence type="ECO:0000256" key="1">
    <source>
        <dbReference type="ARBA" id="ARBA00004117"/>
    </source>
</evidence>
<dbReference type="NCBIfam" id="NF009266">
    <property type="entry name" value="PRK12623.1"/>
    <property type="match status" value="1"/>
</dbReference>
<evidence type="ECO:0000256" key="3">
    <source>
        <dbReference type="ARBA" id="ARBA00014376"/>
    </source>
</evidence>
<keyword evidence="8" id="KW-0282">Flagellum</keyword>
<dbReference type="EMBL" id="PVXP01000003">
    <property type="protein sequence ID" value="PRR86626.1"/>
    <property type="molecule type" value="Genomic_DNA"/>
</dbReference>
<dbReference type="OrthoDB" id="9792068at2"/>
<dbReference type="GO" id="GO:0071973">
    <property type="term" value="P:bacterial-type flagellum-dependent cell motility"/>
    <property type="evidence" value="ECO:0007669"/>
    <property type="project" value="InterPro"/>
</dbReference>